<evidence type="ECO:0000313" key="2">
    <source>
        <dbReference type="Proteomes" id="UP001162060"/>
    </source>
</evidence>
<gene>
    <name evidence="1" type="ORF">PM001_LOCUS25327</name>
</gene>
<comment type="caution">
    <text evidence="1">The sequence shown here is derived from an EMBL/GenBank/DDBJ whole genome shotgun (WGS) entry which is preliminary data.</text>
</comment>
<name>A0AAV1V1V3_9STRA</name>
<proteinExistence type="predicted"/>
<dbReference type="EMBL" id="CAKLBY020000256">
    <property type="protein sequence ID" value="CAK7940177.1"/>
    <property type="molecule type" value="Genomic_DNA"/>
</dbReference>
<evidence type="ECO:0000313" key="1">
    <source>
        <dbReference type="EMBL" id="CAK7940177.1"/>
    </source>
</evidence>
<sequence>MVLQTLGKSLDEARQLIVLVKEKLKEYERLDTKDVAERVLKAAANGRKFKGAKSFKGIKGNKGFGARKKEGFKRSALTAARWAT</sequence>
<dbReference type="Proteomes" id="UP001162060">
    <property type="component" value="Unassembled WGS sequence"/>
</dbReference>
<organism evidence="1 2">
    <name type="scientific">Peronospora matthiolae</name>
    <dbReference type="NCBI Taxonomy" id="2874970"/>
    <lineage>
        <taxon>Eukaryota</taxon>
        <taxon>Sar</taxon>
        <taxon>Stramenopiles</taxon>
        <taxon>Oomycota</taxon>
        <taxon>Peronosporomycetes</taxon>
        <taxon>Peronosporales</taxon>
        <taxon>Peronosporaceae</taxon>
        <taxon>Peronospora</taxon>
    </lineage>
</organism>
<protein>
    <submittedName>
        <fullName evidence="1">Uncharacterized protein</fullName>
    </submittedName>
</protein>
<reference evidence="1" key="1">
    <citation type="submission" date="2024-01" db="EMBL/GenBank/DDBJ databases">
        <authorList>
            <person name="Webb A."/>
        </authorList>
    </citation>
    <scope>NUCLEOTIDE SEQUENCE</scope>
    <source>
        <strain evidence="1">Pm1</strain>
    </source>
</reference>
<accession>A0AAV1V1V3</accession>
<dbReference type="AlphaFoldDB" id="A0AAV1V1V3"/>